<dbReference type="OrthoDB" id="5399166at2759"/>
<dbReference type="PANTHER" id="PTHR31305">
    <property type="entry name" value="SNARE-ASSOCIATED PROTEIN SNAPIN"/>
    <property type="match status" value="1"/>
</dbReference>
<dbReference type="InterPro" id="IPR028119">
    <property type="entry name" value="Snapin/Pallidin/Snn1"/>
</dbReference>
<organism evidence="5 6">
    <name type="scientific">Amborella trichopoda</name>
    <dbReference type="NCBI Taxonomy" id="13333"/>
    <lineage>
        <taxon>Eukaryota</taxon>
        <taxon>Viridiplantae</taxon>
        <taxon>Streptophyta</taxon>
        <taxon>Embryophyta</taxon>
        <taxon>Tracheophyta</taxon>
        <taxon>Spermatophyta</taxon>
        <taxon>Magnoliopsida</taxon>
        <taxon>Amborellales</taxon>
        <taxon>Amborellaceae</taxon>
        <taxon>Amborella</taxon>
    </lineage>
</organism>
<dbReference type="GO" id="GO:0032418">
    <property type="term" value="P:lysosome localization"/>
    <property type="evidence" value="ECO:0000318"/>
    <property type="project" value="GO_Central"/>
</dbReference>
<dbReference type="InterPro" id="IPR017246">
    <property type="entry name" value="Snapin"/>
</dbReference>
<dbReference type="Gramene" id="ERM99271">
    <property type="protein sequence ID" value="ERM99271"/>
    <property type="gene ID" value="AMTR_s00092p00154310"/>
</dbReference>
<dbReference type="GO" id="GO:0007040">
    <property type="term" value="P:lysosome organization"/>
    <property type="evidence" value="ECO:0000318"/>
    <property type="project" value="GO_Central"/>
</dbReference>
<comment type="similarity">
    <text evidence="1">Belongs to the SNAPIN family.</text>
</comment>
<reference evidence="6" key="1">
    <citation type="journal article" date="2013" name="Science">
        <title>The Amborella genome and the evolution of flowering plants.</title>
        <authorList>
            <consortium name="Amborella Genome Project"/>
        </authorList>
    </citation>
    <scope>NUCLEOTIDE SEQUENCE [LARGE SCALE GENOMIC DNA]</scope>
</reference>
<dbReference type="HOGENOM" id="CLU_1362074_0_0_1"/>
<dbReference type="GO" id="GO:0031083">
    <property type="term" value="C:BLOC-1 complex"/>
    <property type="evidence" value="ECO:0007669"/>
    <property type="project" value="InterPro"/>
</dbReference>
<evidence type="ECO:0000313" key="6">
    <source>
        <dbReference type="Proteomes" id="UP000017836"/>
    </source>
</evidence>
<dbReference type="GO" id="GO:0008333">
    <property type="term" value="P:endosome to lysosome transport"/>
    <property type="evidence" value="ECO:0000318"/>
    <property type="project" value="GO_Central"/>
</dbReference>
<dbReference type="EMBL" id="KI395040">
    <property type="protein sequence ID" value="ERM99271.1"/>
    <property type="molecule type" value="Genomic_DNA"/>
</dbReference>
<feature type="region of interest" description="Disordered" evidence="4">
    <location>
        <begin position="1"/>
        <end position="79"/>
    </location>
</feature>
<evidence type="ECO:0000256" key="1">
    <source>
        <dbReference type="ARBA" id="ARBA00006111"/>
    </source>
</evidence>
<dbReference type="KEGG" id="atr:18427302"/>
<evidence type="ECO:0000256" key="4">
    <source>
        <dbReference type="SAM" id="MobiDB-lite"/>
    </source>
</evidence>
<accession>W1NQQ9</accession>
<sequence>MVTGDSSSPHESGPVNTSGPMNGGQIDEESHLTLTEPETETKALNSTNGGQTNDESHLTQNEPETEAKASNSTIDGDNKSTEAMARAISSMLTSVMTEFDFRAGNVIRSQDMLGGSIDRLTLELDKLLEDAPLPFVMQHAAKLTGVRKRISSLNSVLKVIQHRIDNIDRMLSAGLSHENEAIRKHAESSNADHADRADQLM</sequence>
<dbReference type="STRING" id="13333.W1NQQ9"/>
<dbReference type="Pfam" id="PF14712">
    <property type="entry name" value="Snapin_Pallidin"/>
    <property type="match status" value="1"/>
</dbReference>
<keyword evidence="2" id="KW-0175">Coiled coil</keyword>
<feature type="compositionally biased region" description="Polar residues" evidence="4">
    <location>
        <begin position="1"/>
        <end position="20"/>
    </location>
</feature>
<dbReference type="Proteomes" id="UP000017836">
    <property type="component" value="Unassembled WGS sequence"/>
</dbReference>
<proteinExistence type="inferred from homology"/>
<feature type="compositionally biased region" description="Polar residues" evidence="4">
    <location>
        <begin position="42"/>
        <end position="75"/>
    </location>
</feature>
<dbReference type="AlphaFoldDB" id="W1NQQ9"/>
<evidence type="ECO:0000256" key="3">
    <source>
        <dbReference type="ARBA" id="ARBA00033330"/>
    </source>
</evidence>
<dbReference type="GO" id="GO:0030141">
    <property type="term" value="C:secretory granule"/>
    <property type="evidence" value="ECO:0000318"/>
    <property type="project" value="GO_Central"/>
</dbReference>
<keyword evidence="6" id="KW-1185">Reference proteome</keyword>
<dbReference type="OMA" id="SNADHAD"/>
<dbReference type="GO" id="GO:0006886">
    <property type="term" value="P:intracellular protein transport"/>
    <property type="evidence" value="ECO:0007669"/>
    <property type="project" value="InterPro"/>
</dbReference>
<gene>
    <name evidence="5" type="ORF">AMTR_s00092p00154310</name>
</gene>
<dbReference type="eggNOG" id="ENOG502S4BU">
    <property type="taxonomic scope" value="Eukaryota"/>
</dbReference>
<evidence type="ECO:0000256" key="2">
    <source>
        <dbReference type="ARBA" id="ARBA00023054"/>
    </source>
</evidence>
<dbReference type="GO" id="GO:0000149">
    <property type="term" value="F:SNARE binding"/>
    <property type="evidence" value="ECO:0000318"/>
    <property type="project" value="GO_Central"/>
</dbReference>
<name>W1NQQ9_AMBTC</name>
<protein>
    <recommendedName>
        <fullName evidence="3">Biogenesis of lysosome-related organelles complex 1 subunit 7</fullName>
    </recommendedName>
</protein>
<dbReference type="PANTHER" id="PTHR31305:SF2">
    <property type="entry name" value="SNARE-ASSOCIATED PROTEIN SNAPIN"/>
    <property type="match status" value="1"/>
</dbReference>
<evidence type="ECO:0000313" key="5">
    <source>
        <dbReference type="EMBL" id="ERM99271.1"/>
    </source>
</evidence>